<keyword evidence="1" id="KW-0319">Glycerol metabolism</keyword>
<dbReference type="InterPro" id="IPR014757">
    <property type="entry name" value="Tscrpt_reg_IclR_C"/>
</dbReference>
<dbReference type="PANTHER" id="PTHR30136">
    <property type="entry name" value="HELIX-TURN-HELIX TRANSCRIPTIONAL REGULATOR, ICLR FAMILY"/>
    <property type="match status" value="1"/>
</dbReference>
<dbReference type="PROSITE" id="PS51078">
    <property type="entry name" value="ICLR_ED"/>
    <property type="match status" value="1"/>
</dbReference>
<reference evidence="10 11" key="1">
    <citation type="submission" date="2018-11" db="EMBL/GenBank/DDBJ databases">
        <title>Rhodococcus spongicola sp. nov. and Rhodococcus xishaensis sp. nov. from marine sponges.</title>
        <authorList>
            <person name="Li L."/>
            <person name="Lin H.W."/>
        </authorList>
    </citation>
    <scope>NUCLEOTIDE SEQUENCE [LARGE SCALE GENOMIC DNA]</scope>
    <source>
        <strain evidence="10 11">LHW50502</strain>
    </source>
</reference>
<dbReference type="InterPro" id="IPR036390">
    <property type="entry name" value="WH_DNA-bd_sf"/>
</dbReference>
<dbReference type="GO" id="GO:0006071">
    <property type="term" value="P:glycerol metabolic process"/>
    <property type="evidence" value="ECO:0007669"/>
    <property type="project" value="UniProtKB-KW"/>
</dbReference>
<evidence type="ECO:0000313" key="10">
    <source>
        <dbReference type="EMBL" id="RVW02445.1"/>
    </source>
</evidence>
<proteinExistence type="predicted"/>
<evidence type="ECO:0000256" key="3">
    <source>
        <dbReference type="ARBA" id="ARBA00023125"/>
    </source>
</evidence>
<dbReference type="Gene3D" id="3.30.450.40">
    <property type="match status" value="1"/>
</dbReference>
<dbReference type="GO" id="GO:0045892">
    <property type="term" value="P:negative regulation of DNA-templated transcription"/>
    <property type="evidence" value="ECO:0007669"/>
    <property type="project" value="TreeGrafter"/>
</dbReference>
<feature type="domain" description="IclR-ED" evidence="9">
    <location>
        <begin position="87"/>
        <end position="272"/>
    </location>
</feature>
<dbReference type="FunFam" id="1.10.10.10:FF:000056">
    <property type="entry name" value="IclR family transcriptional regulator"/>
    <property type="match status" value="1"/>
</dbReference>
<dbReference type="InterPro" id="IPR005471">
    <property type="entry name" value="Tscrpt_reg_IclR_N"/>
</dbReference>
<dbReference type="Pfam" id="PF09339">
    <property type="entry name" value="HTH_IclR"/>
    <property type="match status" value="1"/>
</dbReference>
<dbReference type="Pfam" id="PF01614">
    <property type="entry name" value="IclR_C"/>
    <property type="match status" value="1"/>
</dbReference>
<comment type="function">
    <text evidence="5">May be an activator protein for the gylABX operon.</text>
</comment>
<protein>
    <recommendedName>
        <fullName evidence="6">Glycerol operon regulatory protein</fullName>
    </recommendedName>
</protein>
<dbReference type="SMART" id="SM00346">
    <property type="entry name" value="HTH_ICLR"/>
    <property type="match status" value="1"/>
</dbReference>
<evidence type="ECO:0000256" key="1">
    <source>
        <dbReference type="ARBA" id="ARBA00022798"/>
    </source>
</evidence>
<dbReference type="OrthoDB" id="3734039at2"/>
<dbReference type="SUPFAM" id="SSF46785">
    <property type="entry name" value="Winged helix' DNA-binding domain"/>
    <property type="match status" value="1"/>
</dbReference>
<dbReference type="RefSeq" id="WP_127947584.1">
    <property type="nucleotide sequence ID" value="NZ_RKLN01000004.1"/>
</dbReference>
<evidence type="ECO:0000256" key="2">
    <source>
        <dbReference type="ARBA" id="ARBA00023015"/>
    </source>
</evidence>
<keyword evidence="3" id="KW-0238">DNA-binding</keyword>
<keyword evidence="2" id="KW-0805">Transcription regulation</keyword>
<evidence type="ECO:0000313" key="11">
    <source>
        <dbReference type="Proteomes" id="UP000284333"/>
    </source>
</evidence>
<feature type="domain" description="HTH iclR-type" evidence="8">
    <location>
        <begin position="26"/>
        <end position="86"/>
    </location>
</feature>
<gene>
    <name evidence="10" type="ORF">EF834_12770</name>
</gene>
<evidence type="ECO:0000259" key="8">
    <source>
        <dbReference type="PROSITE" id="PS51077"/>
    </source>
</evidence>
<dbReference type="GO" id="GO:0003677">
    <property type="term" value="F:DNA binding"/>
    <property type="evidence" value="ECO:0007669"/>
    <property type="project" value="UniProtKB-KW"/>
</dbReference>
<evidence type="ECO:0000256" key="7">
    <source>
        <dbReference type="SAM" id="MobiDB-lite"/>
    </source>
</evidence>
<accession>A0A438AUW5</accession>
<dbReference type="PROSITE" id="PS51077">
    <property type="entry name" value="HTH_ICLR"/>
    <property type="match status" value="1"/>
</dbReference>
<comment type="caution">
    <text evidence="10">The sequence shown here is derived from an EMBL/GenBank/DDBJ whole genome shotgun (WGS) entry which is preliminary data.</text>
</comment>
<keyword evidence="4" id="KW-0804">Transcription</keyword>
<organism evidence="10 11">
    <name type="scientific">Rhodococcus spongiicola</name>
    <dbReference type="NCBI Taxonomy" id="2487352"/>
    <lineage>
        <taxon>Bacteria</taxon>
        <taxon>Bacillati</taxon>
        <taxon>Actinomycetota</taxon>
        <taxon>Actinomycetes</taxon>
        <taxon>Mycobacteriales</taxon>
        <taxon>Nocardiaceae</taxon>
        <taxon>Rhodococcus</taxon>
    </lineage>
</organism>
<sequence>MPQPTNSPDGEEPRSIGVGARPKDVVQSLERGIIVLTAFDAEHPSLTLTEAASRCGLPRSATRRFLVTLVELGYVTAAGRRFALTPQVLELGYANVSNFTLADVCQPHLNSLARSLRSSASVTVLADSDVRYVCRASVAGAMSISIKVGSRIPAHLTAGGRVLLAALPEPDLAAHLSSASSPPTGGATPDPRGDRLLRELATVRNQGWALADQLLDVGVRALAVPISTRSGRTIGALSASVVESQEPSRAFVARCLPRLLETAGAISLELRNGIELQHT</sequence>
<dbReference type="InterPro" id="IPR036388">
    <property type="entry name" value="WH-like_DNA-bd_sf"/>
</dbReference>
<name>A0A438AUW5_9NOCA</name>
<dbReference type="AlphaFoldDB" id="A0A438AUW5"/>
<dbReference type="InterPro" id="IPR029016">
    <property type="entry name" value="GAF-like_dom_sf"/>
</dbReference>
<dbReference type="Gene3D" id="1.10.10.10">
    <property type="entry name" value="Winged helix-like DNA-binding domain superfamily/Winged helix DNA-binding domain"/>
    <property type="match status" value="1"/>
</dbReference>
<evidence type="ECO:0000256" key="6">
    <source>
        <dbReference type="ARBA" id="ARBA00070406"/>
    </source>
</evidence>
<evidence type="ECO:0000256" key="4">
    <source>
        <dbReference type="ARBA" id="ARBA00023163"/>
    </source>
</evidence>
<keyword evidence="11" id="KW-1185">Reference proteome</keyword>
<feature type="region of interest" description="Disordered" evidence="7">
    <location>
        <begin position="1"/>
        <end position="21"/>
    </location>
</feature>
<dbReference type="InterPro" id="IPR050707">
    <property type="entry name" value="HTH_MetabolicPath_Reg"/>
</dbReference>
<dbReference type="GO" id="GO:0003700">
    <property type="term" value="F:DNA-binding transcription factor activity"/>
    <property type="evidence" value="ECO:0007669"/>
    <property type="project" value="TreeGrafter"/>
</dbReference>
<dbReference type="PANTHER" id="PTHR30136:SF34">
    <property type="entry name" value="TRANSCRIPTIONAL REGULATOR"/>
    <property type="match status" value="1"/>
</dbReference>
<dbReference type="EMBL" id="RKLN01000004">
    <property type="protein sequence ID" value="RVW02445.1"/>
    <property type="molecule type" value="Genomic_DNA"/>
</dbReference>
<dbReference type="Proteomes" id="UP000284333">
    <property type="component" value="Unassembled WGS sequence"/>
</dbReference>
<evidence type="ECO:0000259" key="9">
    <source>
        <dbReference type="PROSITE" id="PS51078"/>
    </source>
</evidence>
<dbReference type="SUPFAM" id="SSF55781">
    <property type="entry name" value="GAF domain-like"/>
    <property type="match status" value="1"/>
</dbReference>
<evidence type="ECO:0000256" key="5">
    <source>
        <dbReference type="ARBA" id="ARBA00058938"/>
    </source>
</evidence>